<evidence type="ECO:0000313" key="5">
    <source>
        <dbReference type="EMBL" id="PIK58333.1"/>
    </source>
</evidence>
<dbReference type="InterPro" id="IPR002110">
    <property type="entry name" value="Ankyrin_rpt"/>
</dbReference>
<feature type="compositionally biased region" description="Acidic residues" evidence="4">
    <location>
        <begin position="45"/>
        <end position="58"/>
    </location>
</feature>
<evidence type="ECO:0000256" key="3">
    <source>
        <dbReference type="PROSITE-ProRule" id="PRU00023"/>
    </source>
</evidence>
<dbReference type="PANTHER" id="PTHR24198:SF165">
    <property type="entry name" value="ANKYRIN REPEAT-CONTAINING PROTEIN-RELATED"/>
    <property type="match status" value="1"/>
</dbReference>
<feature type="repeat" description="ANK" evidence="3">
    <location>
        <begin position="96"/>
        <end position="128"/>
    </location>
</feature>
<dbReference type="PROSITE" id="PS50297">
    <property type="entry name" value="ANK_REP_REGION"/>
    <property type="match status" value="2"/>
</dbReference>
<dbReference type="Pfam" id="PF12796">
    <property type="entry name" value="Ank_2"/>
    <property type="match status" value="2"/>
</dbReference>
<feature type="region of interest" description="Disordered" evidence="4">
    <location>
        <begin position="37"/>
        <end position="58"/>
    </location>
</feature>
<dbReference type="OrthoDB" id="19174at2759"/>
<accession>A0A2G8LDL8</accession>
<dbReference type="Proteomes" id="UP000230750">
    <property type="component" value="Unassembled WGS sequence"/>
</dbReference>
<dbReference type="InterPro" id="IPR036770">
    <property type="entry name" value="Ankyrin_rpt-contain_sf"/>
</dbReference>
<evidence type="ECO:0000256" key="2">
    <source>
        <dbReference type="ARBA" id="ARBA00023043"/>
    </source>
</evidence>
<dbReference type="SUPFAM" id="SSF48403">
    <property type="entry name" value="Ankyrin repeat"/>
    <property type="match status" value="1"/>
</dbReference>
<gene>
    <name evidence="5" type="ORF">BSL78_04721</name>
</gene>
<protein>
    <submittedName>
        <fullName evidence="5">Putative tankyrase-1</fullName>
    </submittedName>
</protein>
<proteinExistence type="predicted"/>
<keyword evidence="1" id="KW-0677">Repeat</keyword>
<feature type="region of interest" description="Disordered" evidence="4">
    <location>
        <begin position="1"/>
        <end position="21"/>
    </location>
</feature>
<evidence type="ECO:0000256" key="4">
    <source>
        <dbReference type="SAM" id="MobiDB-lite"/>
    </source>
</evidence>
<dbReference type="STRING" id="307972.A0A2G8LDL8"/>
<keyword evidence="2 3" id="KW-0040">ANK repeat</keyword>
<feature type="repeat" description="ANK" evidence="3">
    <location>
        <begin position="129"/>
        <end position="161"/>
    </location>
</feature>
<evidence type="ECO:0000256" key="1">
    <source>
        <dbReference type="ARBA" id="ARBA00022737"/>
    </source>
</evidence>
<keyword evidence="6" id="KW-1185">Reference proteome</keyword>
<dbReference type="AlphaFoldDB" id="A0A2G8LDL8"/>
<evidence type="ECO:0000313" key="6">
    <source>
        <dbReference type="Proteomes" id="UP000230750"/>
    </source>
</evidence>
<dbReference type="PROSITE" id="PS50088">
    <property type="entry name" value="ANK_REPEAT"/>
    <property type="match status" value="2"/>
</dbReference>
<reference evidence="5 6" key="1">
    <citation type="journal article" date="2017" name="PLoS Biol.">
        <title>The sea cucumber genome provides insights into morphological evolution and visceral regeneration.</title>
        <authorList>
            <person name="Zhang X."/>
            <person name="Sun L."/>
            <person name="Yuan J."/>
            <person name="Sun Y."/>
            <person name="Gao Y."/>
            <person name="Zhang L."/>
            <person name="Li S."/>
            <person name="Dai H."/>
            <person name="Hamel J.F."/>
            <person name="Liu C."/>
            <person name="Yu Y."/>
            <person name="Liu S."/>
            <person name="Lin W."/>
            <person name="Guo K."/>
            <person name="Jin S."/>
            <person name="Xu P."/>
            <person name="Storey K.B."/>
            <person name="Huan P."/>
            <person name="Zhang T."/>
            <person name="Zhou Y."/>
            <person name="Zhang J."/>
            <person name="Lin C."/>
            <person name="Li X."/>
            <person name="Xing L."/>
            <person name="Huo D."/>
            <person name="Sun M."/>
            <person name="Wang L."/>
            <person name="Mercier A."/>
            <person name="Li F."/>
            <person name="Yang H."/>
            <person name="Xiang J."/>
        </authorList>
    </citation>
    <scope>NUCLEOTIDE SEQUENCE [LARGE SCALE GENOMIC DNA]</scope>
    <source>
        <strain evidence="5">Shaxun</strain>
        <tissue evidence="5">Muscle</tissue>
    </source>
</reference>
<dbReference type="EMBL" id="MRZV01000115">
    <property type="protein sequence ID" value="PIK58333.1"/>
    <property type="molecule type" value="Genomic_DNA"/>
</dbReference>
<sequence>MEESCSQNEPVPAKGTKPSVHARELLSKIAGEKKVNDQAFKSQWEDDEEEDESVDLEELEKDPGKKILWAAENSKLDEVKELLEEDPNLVHSVDEDLYTPLHRASYNGHVELCTLLLANGAKFDARTTEGWTPLHCACRWNQVGVASILLQVGSDINCLTNGRQTPLHFASSNAEAKEVLEMLLMSRWIDTTIVNHGQDTAYQVCQRTGSLYHLFEMTLNHMKASSSMMEKI</sequence>
<comment type="caution">
    <text evidence="5">The sequence shown here is derived from an EMBL/GenBank/DDBJ whole genome shotgun (WGS) entry which is preliminary data.</text>
</comment>
<dbReference type="SMART" id="SM00248">
    <property type="entry name" value="ANK"/>
    <property type="match status" value="3"/>
</dbReference>
<dbReference type="PANTHER" id="PTHR24198">
    <property type="entry name" value="ANKYRIN REPEAT AND PROTEIN KINASE DOMAIN-CONTAINING PROTEIN"/>
    <property type="match status" value="1"/>
</dbReference>
<organism evidence="5 6">
    <name type="scientific">Stichopus japonicus</name>
    <name type="common">Sea cucumber</name>
    <dbReference type="NCBI Taxonomy" id="307972"/>
    <lineage>
        <taxon>Eukaryota</taxon>
        <taxon>Metazoa</taxon>
        <taxon>Echinodermata</taxon>
        <taxon>Eleutherozoa</taxon>
        <taxon>Echinozoa</taxon>
        <taxon>Holothuroidea</taxon>
        <taxon>Aspidochirotacea</taxon>
        <taxon>Aspidochirotida</taxon>
        <taxon>Stichopodidae</taxon>
        <taxon>Apostichopus</taxon>
    </lineage>
</organism>
<dbReference type="Gene3D" id="1.25.40.20">
    <property type="entry name" value="Ankyrin repeat-containing domain"/>
    <property type="match status" value="1"/>
</dbReference>
<name>A0A2G8LDL8_STIJA</name>